<evidence type="ECO:0000313" key="2">
    <source>
        <dbReference type="Proteomes" id="UP000304148"/>
    </source>
</evidence>
<gene>
    <name evidence="1" type="ORF">PBLR_11831</name>
</gene>
<dbReference type="EMBL" id="LS992241">
    <property type="protein sequence ID" value="SYX83409.1"/>
    <property type="molecule type" value="Genomic_DNA"/>
</dbReference>
<dbReference type="AlphaFoldDB" id="A0A383RAQ9"/>
<dbReference type="Proteomes" id="UP000304148">
    <property type="component" value="Chromosome"/>
</dbReference>
<sequence>MAYWSSRGEQELEGLYQMLYDTAADPSLLGTGTHLLYIGKKVR</sequence>
<organism evidence="1 2">
    <name type="scientific">Paenibacillus alvei</name>
    <name type="common">Bacillus alvei</name>
    <dbReference type="NCBI Taxonomy" id="44250"/>
    <lineage>
        <taxon>Bacteria</taxon>
        <taxon>Bacillati</taxon>
        <taxon>Bacillota</taxon>
        <taxon>Bacilli</taxon>
        <taxon>Bacillales</taxon>
        <taxon>Paenibacillaceae</taxon>
        <taxon>Paenibacillus</taxon>
    </lineage>
</organism>
<name>A0A383RAQ9_PAEAL</name>
<protein>
    <submittedName>
        <fullName evidence="1">Uncharacterized protein</fullName>
    </submittedName>
</protein>
<evidence type="ECO:0000313" key="1">
    <source>
        <dbReference type="EMBL" id="SYX83409.1"/>
    </source>
</evidence>
<reference evidence="2" key="1">
    <citation type="submission" date="2018-08" db="EMBL/GenBank/DDBJ databases">
        <authorList>
            <person name="Chevrot R."/>
        </authorList>
    </citation>
    <scope>NUCLEOTIDE SEQUENCE [LARGE SCALE GENOMIC DNA]</scope>
</reference>
<accession>A0A383RAQ9</accession>
<proteinExistence type="predicted"/>